<protein>
    <submittedName>
        <fullName evidence="7">Gp344</fullName>
    </submittedName>
</protein>
<keyword evidence="3" id="KW-0560">Oxidoreductase</keyword>
<dbReference type="Proteomes" id="UP000009273">
    <property type="component" value="Segment"/>
</dbReference>
<dbReference type="GeneID" id="18563559"/>
<keyword evidence="4" id="KW-1015">Disulfide bond</keyword>
<reference evidence="7 8" key="1">
    <citation type="submission" date="2011-09" db="EMBL/GenBank/DDBJ databases">
        <authorList>
            <person name="Pope W.H."/>
            <person name="Pedulla M.L."/>
            <person name="Ford M.E."/>
            <person name="Peebles C.L."/>
            <person name="Hatfull G.H."/>
            <person name="Hendrix R.W."/>
        </authorList>
    </citation>
    <scope>NUCLEOTIDE SEQUENCE [LARGE SCALE GENOMIC DNA]</scope>
    <source>
        <strain evidence="7">G</strain>
    </source>
</reference>
<dbReference type="Pfam" id="PF07992">
    <property type="entry name" value="Pyr_redox_2"/>
    <property type="match status" value="1"/>
</dbReference>
<dbReference type="EMBL" id="JN638751">
    <property type="protein sequence ID" value="AEO93603.1"/>
    <property type="molecule type" value="Genomic_DNA"/>
</dbReference>
<evidence type="ECO:0000313" key="7">
    <source>
        <dbReference type="EMBL" id="AEO93603.1"/>
    </source>
</evidence>
<evidence type="ECO:0000313" key="8">
    <source>
        <dbReference type="Proteomes" id="UP000009273"/>
    </source>
</evidence>
<dbReference type="InterPro" id="IPR036188">
    <property type="entry name" value="FAD/NAD-bd_sf"/>
</dbReference>
<feature type="domain" description="FAD/NAD(P)-binding" evidence="6">
    <location>
        <begin position="6"/>
        <end position="299"/>
    </location>
</feature>
<dbReference type="PRINTS" id="PR00368">
    <property type="entry name" value="FADPNR"/>
</dbReference>
<dbReference type="KEGG" id="vg:18563559"/>
<gene>
    <name evidence="7" type="primary">344</name>
    <name evidence="7" type="ORF">G_344</name>
</gene>
<dbReference type="PROSITE" id="PS00573">
    <property type="entry name" value="PYRIDINE_REDOX_2"/>
    <property type="match status" value="1"/>
</dbReference>
<sequence>MTNNFYDVIIIGGGPGGLTAATYTSRANMKTLLLDGGFPGGQLQNTAEIENYPGFDNISGPDLAQHMFEQALKFGTEYKYGIVESINPAEYTAAPFFFVETAKEIYSARSVIIATGTKYRTLNIPGEKEFTGRGVSWCAVCDGAFYKEKHVVVVGGGDSAVEEAVYLTKFASKVTIIHRREKFRAKQILVDRLLKNEKIEIIYNSVVEEIVGDEKVTSVLIKDVNSGNISNLSCDGVFEYVGMDPISGFVKNLKITDEFGWIITDSKMQVTSNSISGLYAIGDVRKDAIRQVVTAAGDGCVAAQMAQHYVEMWNN</sequence>
<dbReference type="InterPro" id="IPR005982">
    <property type="entry name" value="Thioredox_Rdtase"/>
</dbReference>
<keyword evidence="1" id="KW-0285">Flavoprotein</keyword>
<proteinExistence type="predicted"/>
<organism evidence="7 8">
    <name type="scientific">Bacillus phage G</name>
    <dbReference type="NCBI Taxonomy" id="2884420"/>
    <lineage>
        <taxon>Viruses</taxon>
        <taxon>Duplodnaviria</taxon>
        <taxon>Heunggongvirae</taxon>
        <taxon>Uroviricota</taxon>
        <taxon>Caudoviricetes</taxon>
        <taxon>Donellivirus</taxon>
        <taxon>Donellivirus gee</taxon>
    </lineage>
</organism>
<dbReference type="InterPro" id="IPR023753">
    <property type="entry name" value="FAD/NAD-binding_dom"/>
</dbReference>
<evidence type="ECO:0000256" key="5">
    <source>
        <dbReference type="ARBA" id="ARBA00023284"/>
    </source>
</evidence>
<keyword evidence="2" id="KW-0274">FAD</keyword>
<evidence type="ECO:0000256" key="1">
    <source>
        <dbReference type="ARBA" id="ARBA00022630"/>
    </source>
</evidence>
<evidence type="ECO:0000256" key="2">
    <source>
        <dbReference type="ARBA" id="ARBA00022827"/>
    </source>
</evidence>
<dbReference type="GO" id="GO:0004791">
    <property type="term" value="F:thioredoxin-disulfide reductase (NADPH) activity"/>
    <property type="evidence" value="ECO:0007669"/>
    <property type="project" value="InterPro"/>
</dbReference>
<dbReference type="OrthoDB" id="32126at10239"/>
<dbReference type="PRINTS" id="PR00469">
    <property type="entry name" value="PNDRDTASEII"/>
</dbReference>
<dbReference type="RefSeq" id="YP_009015647.1">
    <property type="nucleotide sequence ID" value="NC_023719.1"/>
</dbReference>
<dbReference type="NCBIfam" id="TIGR01292">
    <property type="entry name" value="TRX_reduct"/>
    <property type="match status" value="1"/>
</dbReference>
<keyword evidence="5" id="KW-0676">Redox-active center</keyword>
<keyword evidence="8" id="KW-1185">Reference proteome</keyword>
<dbReference type="Gene3D" id="3.50.50.60">
    <property type="entry name" value="FAD/NAD(P)-binding domain"/>
    <property type="match status" value="2"/>
</dbReference>
<dbReference type="SUPFAM" id="SSF51905">
    <property type="entry name" value="FAD/NAD(P)-binding domain"/>
    <property type="match status" value="1"/>
</dbReference>
<dbReference type="GO" id="GO:0019430">
    <property type="term" value="P:removal of superoxide radicals"/>
    <property type="evidence" value="ECO:0007669"/>
    <property type="project" value="InterPro"/>
</dbReference>
<evidence type="ECO:0000256" key="4">
    <source>
        <dbReference type="ARBA" id="ARBA00023157"/>
    </source>
</evidence>
<dbReference type="PANTHER" id="PTHR48105">
    <property type="entry name" value="THIOREDOXIN REDUCTASE 1-RELATED-RELATED"/>
    <property type="match status" value="1"/>
</dbReference>
<evidence type="ECO:0000259" key="6">
    <source>
        <dbReference type="Pfam" id="PF07992"/>
    </source>
</evidence>
<accession>G3MA85</accession>
<dbReference type="InterPro" id="IPR050097">
    <property type="entry name" value="Ferredoxin-NADP_redctase_2"/>
</dbReference>
<dbReference type="InterPro" id="IPR008255">
    <property type="entry name" value="Pyr_nucl-diS_OxRdtase_2_AS"/>
</dbReference>
<name>G3MA85_9CAUD</name>
<evidence type="ECO:0000256" key="3">
    <source>
        <dbReference type="ARBA" id="ARBA00023002"/>
    </source>
</evidence>